<name>A0AAW2CW82_9ROSI</name>
<protein>
    <submittedName>
        <fullName evidence="3">Uncharacterized protein</fullName>
    </submittedName>
</protein>
<comment type="caution">
    <text evidence="3">The sequence shown here is derived from an EMBL/GenBank/DDBJ whole genome shotgun (WGS) entry which is preliminary data.</text>
</comment>
<feature type="region of interest" description="Disordered" evidence="2">
    <location>
        <begin position="227"/>
        <end position="257"/>
    </location>
</feature>
<accession>A0AAW2CW82</accession>
<sequence>MEAARQRVRATAAPPKAVTKGSAKRKAVGKDNRPPKKAAVTPGDAPPKKKSPLKSRRDVGKGMMTSTGPVVEGPRCLLTHKDYAIEEVGSLLKPMDVEPCAKLKMEKLEASALFYSVHVKALQDRCVAKEGVVTREKYKEALRTLNGELKEVKEKLEEAGRQKETLQGDLSTLRGQVKKDGANVVKEFKESQSFIDSCAEYYGTGFEDCLKQVTSFYPDLDLSRITMDDPMPMTPAGDTFVGESDDSTESDLLPKDDSVILAQPTANPAVTTSHPSIKLVDVENPLAQDKGDKTFNDAFTT</sequence>
<proteinExistence type="predicted"/>
<evidence type="ECO:0000256" key="1">
    <source>
        <dbReference type="SAM" id="Coils"/>
    </source>
</evidence>
<evidence type="ECO:0000256" key="2">
    <source>
        <dbReference type="SAM" id="MobiDB-lite"/>
    </source>
</evidence>
<organism evidence="3 4">
    <name type="scientific">Lithocarpus litseifolius</name>
    <dbReference type="NCBI Taxonomy" id="425828"/>
    <lineage>
        <taxon>Eukaryota</taxon>
        <taxon>Viridiplantae</taxon>
        <taxon>Streptophyta</taxon>
        <taxon>Embryophyta</taxon>
        <taxon>Tracheophyta</taxon>
        <taxon>Spermatophyta</taxon>
        <taxon>Magnoliopsida</taxon>
        <taxon>eudicotyledons</taxon>
        <taxon>Gunneridae</taxon>
        <taxon>Pentapetalae</taxon>
        <taxon>rosids</taxon>
        <taxon>fabids</taxon>
        <taxon>Fagales</taxon>
        <taxon>Fagaceae</taxon>
        <taxon>Lithocarpus</taxon>
    </lineage>
</organism>
<keyword evidence="1" id="KW-0175">Coiled coil</keyword>
<dbReference type="Proteomes" id="UP001459277">
    <property type="component" value="Unassembled WGS sequence"/>
</dbReference>
<evidence type="ECO:0000313" key="4">
    <source>
        <dbReference type="Proteomes" id="UP001459277"/>
    </source>
</evidence>
<dbReference type="EMBL" id="JAZDWU010000005">
    <property type="protein sequence ID" value="KAL0001400.1"/>
    <property type="molecule type" value="Genomic_DNA"/>
</dbReference>
<evidence type="ECO:0000313" key="3">
    <source>
        <dbReference type="EMBL" id="KAL0001400.1"/>
    </source>
</evidence>
<dbReference type="AlphaFoldDB" id="A0AAW2CW82"/>
<feature type="region of interest" description="Disordered" evidence="2">
    <location>
        <begin position="282"/>
        <end position="301"/>
    </location>
</feature>
<keyword evidence="4" id="KW-1185">Reference proteome</keyword>
<feature type="coiled-coil region" evidence="1">
    <location>
        <begin position="135"/>
        <end position="176"/>
    </location>
</feature>
<reference evidence="3 4" key="1">
    <citation type="submission" date="2024-01" db="EMBL/GenBank/DDBJ databases">
        <title>A telomere-to-telomere, gap-free genome of sweet tea (Lithocarpus litseifolius).</title>
        <authorList>
            <person name="Zhou J."/>
        </authorList>
    </citation>
    <scope>NUCLEOTIDE SEQUENCE [LARGE SCALE GENOMIC DNA]</scope>
    <source>
        <strain evidence="3">Zhou-2022a</strain>
        <tissue evidence="3">Leaf</tissue>
    </source>
</reference>
<feature type="region of interest" description="Disordered" evidence="2">
    <location>
        <begin position="1"/>
        <end position="68"/>
    </location>
</feature>
<gene>
    <name evidence="3" type="ORF">SO802_015181</name>
</gene>